<accession>A0AAJ4A271</accession>
<dbReference type="InterPro" id="IPR002797">
    <property type="entry name" value="Polysacc_synth"/>
</dbReference>
<dbReference type="Proteomes" id="UP000326061">
    <property type="component" value="Chromosome"/>
</dbReference>
<feature type="transmembrane region" description="Helical" evidence="6">
    <location>
        <begin position="87"/>
        <end position="112"/>
    </location>
</feature>
<dbReference type="InterPro" id="IPR050833">
    <property type="entry name" value="Poly_Biosynth_Transport"/>
</dbReference>
<evidence type="ECO:0000313" key="7">
    <source>
        <dbReference type="EMBL" id="QFR42552.1"/>
    </source>
</evidence>
<reference evidence="8" key="1">
    <citation type="submission" date="2019-06" db="EMBL/GenBank/DDBJ databases">
        <title>Sulfurimonas gotlandica sp. nov., a chemoautotrophic and psychrotolerant epsilonproteobacterium isolated from a pelagic redoxcline, and an emended description of the genus Sulfurimonas.</title>
        <authorList>
            <person name="Wang S."/>
            <person name="Jiang L."/>
            <person name="Shao Z."/>
        </authorList>
    </citation>
    <scope>NUCLEOTIDE SEQUENCE [LARGE SCALE GENOMIC DNA]</scope>
    <source>
        <strain evidence="8">1-1N</strain>
    </source>
</reference>
<feature type="transmembrane region" description="Helical" evidence="6">
    <location>
        <begin position="466"/>
        <end position="486"/>
    </location>
</feature>
<feature type="transmembrane region" description="Helical" evidence="6">
    <location>
        <begin position="343"/>
        <end position="363"/>
    </location>
</feature>
<evidence type="ECO:0000313" key="8">
    <source>
        <dbReference type="Proteomes" id="UP000326061"/>
    </source>
</evidence>
<sequence length="503" mass="56983">MTKQISLKKNTIANYIGQFYTMFIGIFMLPFYLEYLGAEAYGLVGFFTMIMSWMALLDLGLSTTLARETAKLKDKVTGLFELKKITLSVEVFFMAISVVIFSAIFFGSGWISTHWLDVKELSYETVESTIKIMAFMIVLRWFVGLYQGSIIGFEQQVWLNIYKVSIATLKFLGAFLLIVYVSDDIVDFFYYQLVVAIIEFVIIKLKINSYMKVSQKVSPSFVTLKQIAPFALSIAYTSSIWVFITQLDKLMLSHYLPLHEYGFFTLVVVVANAILQLFQPIGQAILPRMTSLLSNGKEKEMIELYHKATQIVSIIVLAVSGMVAVFSYELLYSWSGNIEASTWAAPILFWYALGNGAVALLSFQYYMQYAHGNLKYHVKGNTYFGFVQIIIVALAVHFYGALGAGIAWFGLQTFFLLWWPGYIHSKFAPGIHKDWILKDILPILAMSMVYLVIVKNSAISFSEDRLTLFLTLIGLGVVLLVLNTVASQEGRKVMNRIILRRGV</sequence>
<dbReference type="PANTHER" id="PTHR30250">
    <property type="entry name" value="PST FAMILY PREDICTED COLANIC ACID TRANSPORTER"/>
    <property type="match status" value="1"/>
</dbReference>
<protein>
    <submittedName>
        <fullName evidence="7">Polysaccharide biosynthesis protein</fullName>
    </submittedName>
</protein>
<dbReference type="PANTHER" id="PTHR30250:SF26">
    <property type="entry name" value="PSMA PROTEIN"/>
    <property type="match status" value="1"/>
</dbReference>
<organism evidence="7 8">
    <name type="scientific">Sulfurimonas xiamenensis</name>
    <dbReference type="NCBI Taxonomy" id="2590021"/>
    <lineage>
        <taxon>Bacteria</taxon>
        <taxon>Pseudomonadati</taxon>
        <taxon>Campylobacterota</taxon>
        <taxon>Epsilonproteobacteria</taxon>
        <taxon>Campylobacterales</taxon>
        <taxon>Sulfurimonadaceae</taxon>
        <taxon>Sulfurimonas</taxon>
    </lineage>
</organism>
<dbReference type="Pfam" id="PF01943">
    <property type="entry name" value="Polysacc_synt"/>
    <property type="match status" value="1"/>
</dbReference>
<name>A0AAJ4A271_9BACT</name>
<dbReference type="RefSeq" id="WP_152298623.1">
    <property type="nucleotide sequence ID" value="NZ_CP041166.1"/>
</dbReference>
<feature type="transmembrane region" description="Helical" evidence="6">
    <location>
        <begin position="227"/>
        <end position="244"/>
    </location>
</feature>
<feature type="transmembrane region" description="Helical" evidence="6">
    <location>
        <begin position="160"/>
        <end position="182"/>
    </location>
</feature>
<feature type="transmembrane region" description="Helical" evidence="6">
    <location>
        <begin position="132"/>
        <end position="153"/>
    </location>
</feature>
<evidence type="ECO:0000256" key="2">
    <source>
        <dbReference type="ARBA" id="ARBA00022475"/>
    </source>
</evidence>
<feature type="transmembrane region" description="Helical" evidence="6">
    <location>
        <begin position="308"/>
        <end position="331"/>
    </location>
</feature>
<feature type="transmembrane region" description="Helical" evidence="6">
    <location>
        <begin position="45"/>
        <end position="66"/>
    </location>
</feature>
<keyword evidence="3 6" id="KW-0812">Transmembrane</keyword>
<keyword evidence="8" id="KW-1185">Reference proteome</keyword>
<evidence type="ECO:0000256" key="1">
    <source>
        <dbReference type="ARBA" id="ARBA00004651"/>
    </source>
</evidence>
<feature type="transmembrane region" description="Helical" evidence="6">
    <location>
        <begin position="12"/>
        <end position="33"/>
    </location>
</feature>
<evidence type="ECO:0000256" key="3">
    <source>
        <dbReference type="ARBA" id="ARBA00022692"/>
    </source>
</evidence>
<evidence type="ECO:0000256" key="4">
    <source>
        <dbReference type="ARBA" id="ARBA00022989"/>
    </source>
</evidence>
<evidence type="ECO:0000256" key="6">
    <source>
        <dbReference type="SAM" id="Phobius"/>
    </source>
</evidence>
<feature type="transmembrane region" description="Helical" evidence="6">
    <location>
        <begin position="383"/>
        <end position="400"/>
    </location>
</feature>
<dbReference type="AlphaFoldDB" id="A0AAJ4A271"/>
<dbReference type="GO" id="GO:0005886">
    <property type="term" value="C:plasma membrane"/>
    <property type="evidence" value="ECO:0007669"/>
    <property type="project" value="UniProtKB-SubCell"/>
</dbReference>
<feature type="transmembrane region" description="Helical" evidence="6">
    <location>
        <begin position="435"/>
        <end position="454"/>
    </location>
</feature>
<gene>
    <name evidence="7" type="ORF">FJR47_00930</name>
</gene>
<comment type="subcellular location">
    <subcellularLocation>
        <location evidence="1">Cell membrane</location>
        <topology evidence="1">Multi-pass membrane protein</topology>
    </subcellularLocation>
</comment>
<keyword evidence="4 6" id="KW-1133">Transmembrane helix</keyword>
<feature type="transmembrane region" description="Helical" evidence="6">
    <location>
        <begin position="264"/>
        <end position="287"/>
    </location>
</feature>
<dbReference type="KEGG" id="suln:FJR47_00930"/>
<dbReference type="EMBL" id="CP041166">
    <property type="protein sequence ID" value="QFR42552.1"/>
    <property type="molecule type" value="Genomic_DNA"/>
</dbReference>
<keyword evidence="2" id="KW-1003">Cell membrane</keyword>
<keyword evidence="5 6" id="KW-0472">Membrane</keyword>
<evidence type="ECO:0000256" key="5">
    <source>
        <dbReference type="ARBA" id="ARBA00023136"/>
    </source>
</evidence>
<feature type="transmembrane region" description="Helical" evidence="6">
    <location>
        <begin position="188"/>
        <end position="207"/>
    </location>
</feature>
<proteinExistence type="predicted"/>